<feature type="compositionally biased region" description="Polar residues" evidence="1">
    <location>
        <begin position="1"/>
        <end position="12"/>
    </location>
</feature>
<evidence type="ECO:0000256" key="1">
    <source>
        <dbReference type="SAM" id="MobiDB-lite"/>
    </source>
</evidence>
<reference evidence="3" key="1">
    <citation type="journal article" date="2015" name="Genome Announc.">
        <title>Draft genome sequence of Talaromyces cellulolyticus strain Y-94, a source of lignocellulosic biomass-degrading enzymes.</title>
        <authorList>
            <person name="Fujii T."/>
            <person name="Koike H."/>
            <person name="Sawayama S."/>
            <person name="Yano S."/>
            <person name="Inoue H."/>
        </authorList>
    </citation>
    <scope>NUCLEOTIDE SEQUENCE [LARGE SCALE GENOMIC DNA]</scope>
    <source>
        <strain evidence="3">Y-94</strain>
    </source>
</reference>
<keyword evidence="3" id="KW-1185">Reference proteome</keyword>
<sequence>MEARHSLSSTSILDDPMRQITMLQEATVSHQPPSQSSKTYTGGAPSGTGHGASGQSVTTLTEHVESNRDQPAFSHQPVLTPDQHDFSHAGGWATEPHADTFVIENDPILSPIHRAGADMNAANRENAASVGNENADEAVELLRASLHRKVPKE</sequence>
<evidence type="ECO:0000313" key="2">
    <source>
        <dbReference type="EMBL" id="GAM38664.1"/>
    </source>
</evidence>
<feature type="region of interest" description="Disordered" evidence="1">
    <location>
        <begin position="1"/>
        <end position="93"/>
    </location>
</feature>
<organism evidence="2 3">
    <name type="scientific">Talaromyces pinophilus</name>
    <name type="common">Penicillium pinophilum</name>
    <dbReference type="NCBI Taxonomy" id="128442"/>
    <lineage>
        <taxon>Eukaryota</taxon>
        <taxon>Fungi</taxon>
        <taxon>Dikarya</taxon>
        <taxon>Ascomycota</taxon>
        <taxon>Pezizomycotina</taxon>
        <taxon>Eurotiomycetes</taxon>
        <taxon>Eurotiomycetidae</taxon>
        <taxon>Eurotiales</taxon>
        <taxon>Trichocomaceae</taxon>
        <taxon>Talaromyces</taxon>
        <taxon>Talaromyces sect. Talaromyces</taxon>
    </lineage>
</organism>
<dbReference type="Proteomes" id="UP000053095">
    <property type="component" value="Unassembled WGS sequence"/>
</dbReference>
<evidence type="ECO:0000313" key="3">
    <source>
        <dbReference type="Proteomes" id="UP000053095"/>
    </source>
</evidence>
<feature type="compositionally biased region" description="Polar residues" evidence="1">
    <location>
        <begin position="21"/>
        <end position="40"/>
    </location>
</feature>
<protein>
    <submittedName>
        <fullName evidence="2">Uncharacterized protein</fullName>
    </submittedName>
</protein>
<gene>
    <name evidence="2" type="ORF">TCE0_033f09569</name>
</gene>
<name>A0A6V8HK33_TALPI</name>
<dbReference type="EMBL" id="DF933829">
    <property type="protein sequence ID" value="GAM38664.1"/>
    <property type="molecule type" value="Genomic_DNA"/>
</dbReference>
<proteinExistence type="predicted"/>
<dbReference type="AlphaFoldDB" id="A0A6V8HK33"/>
<accession>A0A6V8HK33</accession>
<comment type="caution">
    <text evidence="2">The sequence shown here is derived from an EMBL/GenBank/DDBJ whole genome shotgun (WGS) entry which is preliminary data.</text>
</comment>